<accession>A0ABT7ANR1</accession>
<evidence type="ECO:0000313" key="1">
    <source>
        <dbReference type="EMBL" id="MDJ1168538.1"/>
    </source>
</evidence>
<name>A0ABT7ANR1_9CYAN</name>
<evidence type="ECO:0000313" key="2">
    <source>
        <dbReference type="Proteomes" id="UP001235303"/>
    </source>
</evidence>
<proteinExistence type="predicted"/>
<protein>
    <submittedName>
        <fullName evidence="1">Uncharacterized protein</fullName>
    </submittedName>
</protein>
<reference evidence="1 2" key="1">
    <citation type="submission" date="2023-01" db="EMBL/GenBank/DDBJ databases">
        <title>Novel diversity within Roseofilum (Cyanobacteria; Desertifilaceae) from marine benthic mats with descriptions of four novel species.</title>
        <authorList>
            <person name="Wang Y."/>
            <person name="Berthold D.E."/>
            <person name="Hu J."/>
            <person name="Lefler F.W."/>
            <person name="Laughinghouse H.D. IV."/>
        </authorList>
    </citation>
    <scope>NUCLEOTIDE SEQUENCE [LARGE SCALE GENOMIC DNA]</scope>
    <source>
        <strain evidence="1 2">BLCC-M154</strain>
    </source>
</reference>
<organism evidence="1 2">
    <name type="scientific">Roseofilum acuticapitatum BLCC-M154</name>
    <dbReference type="NCBI Taxonomy" id="3022444"/>
    <lineage>
        <taxon>Bacteria</taxon>
        <taxon>Bacillati</taxon>
        <taxon>Cyanobacteriota</taxon>
        <taxon>Cyanophyceae</taxon>
        <taxon>Desertifilales</taxon>
        <taxon>Desertifilaceae</taxon>
        <taxon>Roseofilum</taxon>
        <taxon>Roseofilum acuticapitatum</taxon>
    </lineage>
</organism>
<keyword evidence="2" id="KW-1185">Reference proteome</keyword>
<dbReference type="Proteomes" id="UP001235303">
    <property type="component" value="Unassembled WGS sequence"/>
</dbReference>
<comment type="caution">
    <text evidence="1">The sequence shown here is derived from an EMBL/GenBank/DDBJ whole genome shotgun (WGS) entry which is preliminary data.</text>
</comment>
<dbReference type="EMBL" id="JAQOSP010000024">
    <property type="protein sequence ID" value="MDJ1168538.1"/>
    <property type="molecule type" value="Genomic_DNA"/>
</dbReference>
<dbReference type="RefSeq" id="WP_283752301.1">
    <property type="nucleotide sequence ID" value="NZ_JAQOSP010000024.1"/>
</dbReference>
<gene>
    <name evidence="1" type="ORF">PMG71_03750</name>
</gene>
<sequence>MNAAEQAKNFEVASQIATAINLFKSQFPDVRVDMKPWMNDPDTQEWVDPDSIDLGFHFPGFSRSLQSRSLLIQIRFHRDPLDNAHRAIGIEVTGYSHQGQQWRFSTVENWRFEGETQPNPDMENKLKHFCRQTLALFNGEGERRTA</sequence>